<gene>
    <name evidence="6" type="ORF">D7V88_30450</name>
</gene>
<evidence type="ECO:0000256" key="1">
    <source>
        <dbReference type="ARBA" id="ARBA00001947"/>
    </source>
</evidence>
<protein>
    <submittedName>
        <fullName evidence="6">3-keto-5-aminohexanoate cleavage protein</fullName>
    </submittedName>
</protein>
<dbReference type="GO" id="GO:0046872">
    <property type="term" value="F:metal ion binding"/>
    <property type="evidence" value="ECO:0007669"/>
    <property type="project" value="UniProtKB-KW"/>
</dbReference>
<dbReference type="PANTHER" id="PTHR37418:SF2">
    <property type="entry name" value="3-KETO-5-AMINOHEXANOATE CLEAVAGE ENZYME"/>
    <property type="match status" value="1"/>
</dbReference>
<evidence type="ECO:0000256" key="5">
    <source>
        <dbReference type="SAM" id="MobiDB-lite"/>
    </source>
</evidence>
<feature type="region of interest" description="Disordered" evidence="5">
    <location>
        <begin position="256"/>
        <end position="275"/>
    </location>
</feature>
<keyword evidence="2" id="KW-0808">Transferase</keyword>
<dbReference type="InterPro" id="IPR008567">
    <property type="entry name" value="BKACE"/>
</dbReference>
<evidence type="ECO:0000313" key="6">
    <source>
        <dbReference type="EMBL" id="RKG77868.1"/>
    </source>
</evidence>
<name>A0A3A8I5T2_9BACT</name>
<dbReference type="Pfam" id="PF05853">
    <property type="entry name" value="BKACE"/>
    <property type="match status" value="1"/>
</dbReference>
<keyword evidence="3" id="KW-0479">Metal-binding</keyword>
<evidence type="ECO:0000256" key="2">
    <source>
        <dbReference type="ARBA" id="ARBA00022679"/>
    </source>
</evidence>
<evidence type="ECO:0000256" key="3">
    <source>
        <dbReference type="ARBA" id="ARBA00022723"/>
    </source>
</evidence>
<keyword evidence="7" id="KW-1185">Reference proteome</keyword>
<dbReference type="Gene3D" id="3.20.20.70">
    <property type="entry name" value="Aldolase class I"/>
    <property type="match status" value="1"/>
</dbReference>
<accession>A0A3A8I5T2</accession>
<proteinExistence type="predicted"/>
<dbReference type="AlphaFoldDB" id="A0A3A8I5T2"/>
<dbReference type="GO" id="GO:0043720">
    <property type="term" value="F:3-keto-5-aminohexanoate cleavage activity"/>
    <property type="evidence" value="ECO:0007669"/>
    <property type="project" value="InterPro"/>
</dbReference>
<dbReference type="InterPro" id="IPR013785">
    <property type="entry name" value="Aldolase_TIM"/>
</dbReference>
<reference evidence="7" key="1">
    <citation type="submission" date="2018-09" db="EMBL/GenBank/DDBJ databases">
        <authorList>
            <person name="Livingstone P.G."/>
            <person name="Whitworth D.E."/>
        </authorList>
    </citation>
    <scope>NUCLEOTIDE SEQUENCE [LARGE SCALE GENOMIC DNA]</scope>
    <source>
        <strain evidence="7">CA054A</strain>
    </source>
</reference>
<keyword evidence="4" id="KW-0862">Zinc</keyword>
<comment type="cofactor">
    <cofactor evidence="1">
        <name>Zn(2+)</name>
        <dbReference type="ChEBI" id="CHEBI:29105"/>
    </cofactor>
</comment>
<comment type="caution">
    <text evidence="6">The sequence shown here is derived from an EMBL/GenBank/DDBJ whole genome shotgun (WGS) entry which is preliminary data.</text>
</comment>
<dbReference type="PANTHER" id="PTHR37418">
    <property type="entry name" value="3-KETO-5-AMINOHEXANOATE CLEAVAGE ENZYME-RELATED"/>
    <property type="match status" value="1"/>
</dbReference>
<evidence type="ECO:0000313" key="7">
    <source>
        <dbReference type="Proteomes" id="UP000268094"/>
    </source>
</evidence>
<dbReference type="RefSeq" id="WP_120544129.1">
    <property type="nucleotide sequence ID" value="NZ_RAVZ01000275.1"/>
</dbReference>
<organism evidence="6 7">
    <name type="scientific">Corallococcus terminator</name>
    <dbReference type="NCBI Taxonomy" id="2316733"/>
    <lineage>
        <taxon>Bacteria</taxon>
        <taxon>Pseudomonadati</taxon>
        <taxon>Myxococcota</taxon>
        <taxon>Myxococcia</taxon>
        <taxon>Myxococcales</taxon>
        <taxon>Cystobacterineae</taxon>
        <taxon>Myxococcaceae</taxon>
        <taxon>Corallococcus</taxon>
    </lineage>
</organism>
<evidence type="ECO:0000256" key="4">
    <source>
        <dbReference type="ARBA" id="ARBA00022833"/>
    </source>
</evidence>
<dbReference type="OrthoDB" id="9155960at2"/>
<sequence>MSTPMLITAAMVGAETTREQTPYLPITAEEIAEDAVKCREAGAAMVHLHVRTADGKPSQDAELFRAAIRAIRKRTDVLIQTSTGGAVGMDVDERCGALTLTGADRPDMATLTTGTVNFGEEVFWNPRPLVRDIAKRIRAIGLRPELECFDVGMIDEARYLAKEGLVEMPAHFDFVLGVPGTLQARPEVLDFMIASLPEGCTWTVAGVGRQQLAFVDEAAKRGGNARVGLEDNIYLSKGVLAKGNFELVAEAVRRARSHGREPATPEQARQLLRLG</sequence>
<dbReference type="Proteomes" id="UP000268094">
    <property type="component" value="Unassembled WGS sequence"/>
</dbReference>
<dbReference type="EMBL" id="RAVZ01000275">
    <property type="protein sequence ID" value="RKG77868.1"/>
    <property type="molecule type" value="Genomic_DNA"/>
</dbReference>